<evidence type="ECO:0000313" key="1">
    <source>
        <dbReference type="EMBL" id="KIL00179.1"/>
    </source>
</evidence>
<dbReference type="HOGENOM" id="CLU_2813127_0_0_1"/>
<evidence type="ECO:0000313" key="2">
    <source>
        <dbReference type="Proteomes" id="UP000054538"/>
    </source>
</evidence>
<keyword evidence="2" id="KW-1185">Reference proteome</keyword>
<gene>
    <name evidence="1" type="ORF">PAXRUDRAFT_821978</name>
</gene>
<protein>
    <submittedName>
        <fullName evidence="1">Uncharacterized protein</fullName>
    </submittedName>
</protein>
<accession>A0A0D0DXA9</accession>
<dbReference type="AlphaFoldDB" id="A0A0D0DXA9"/>
<dbReference type="EMBL" id="KN824840">
    <property type="protein sequence ID" value="KIL00179.1"/>
    <property type="molecule type" value="Genomic_DNA"/>
</dbReference>
<dbReference type="InParanoid" id="A0A0D0DXA9"/>
<name>A0A0D0DXA9_9AGAM</name>
<organism evidence="1 2">
    <name type="scientific">Paxillus rubicundulus Ve08.2h10</name>
    <dbReference type="NCBI Taxonomy" id="930991"/>
    <lineage>
        <taxon>Eukaryota</taxon>
        <taxon>Fungi</taxon>
        <taxon>Dikarya</taxon>
        <taxon>Basidiomycota</taxon>
        <taxon>Agaricomycotina</taxon>
        <taxon>Agaricomycetes</taxon>
        <taxon>Agaricomycetidae</taxon>
        <taxon>Boletales</taxon>
        <taxon>Paxilineae</taxon>
        <taxon>Paxillaceae</taxon>
        <taxon>Paxillus</taxon>
    </lineage>
</organism>
<reference evidence="2" key="2">
    <citation type="submission" date="2015-01" db="EMBL/GenBank/DDBJ databases">
        <title>Evolutionary Origins and Diversification of the Mycorrhizal Mutualists.</title>
        <authorList>
            <consortium name="DOE Joint Genome Institute"/>
            <consortium name="Mycorrhizal Genomics Consortium"/>
            <person name="Kohler A."/>
            <person name="Kuo A."/>
            <person name="Nagy L.G."/>
            <person name="Floudas D."/>
            <person name="Copeland A."/>
            <person name="Barry K.W."/>
            <person name="Cichocki N."/>
            <person name="Veneault-Fourrey C."/>
            <person name="LaButti K."/>
            <person name="Lindquist E.A."/>
            <person name="Lipzen A."/>
            <person name="Lundell T."/>
            <person name="Morin E."/>
            <person name="Murat C."/>
            <person name="Riley R."/>
            <person name="Ohm R."/>
            <person name="Sun H."/>
            <person name="Tunlid A."/>
            <person name="Henrissat B."/>
            <person name="Grigoriev I.V."/>
            <person name="Hibbett D.S."/>
            <person name="Martin F."/>
        </authorList>
    </citation>
    <scope>NUCLEOTIDE SEQUENCE [LARGE SCALE GENOMIC DNA]</scope>
    <source>
        <strain evidence="2">Ve08.2h10</strain>
    </source>
</reference>
<dbReference type="OrthoDB" id="10444434at2759"/>
<sequence length="67" mass="7371">MGSASKMPSPPQLAAKSETIFYYELFEPFFSMPNVVAVLRFHETPASTCSEKVPTATSCVLLTENQL</sequence>
<dbReference type="Proteomes" id="UP000054538">
    <property type="component" value="Unassembled WGS sequence"/>
</dbReference>
<reference evidence="1 2" key="1">
    <citation type="submission" date="2014-04" db="EMBL/GenBank/DDBJ databases">
        <authorList>
            <consortium name="DOE Joint Genome Institute"/>
            <person name="Kuo A."/>
            <person name="Kohler A."/>
            <person name="Jargeat P."/>
            <person name="Nagy L.G."/>
            <person name="Floudas D."/>
            <person name="Copeland A."/>
            <person name="Barry K.W."/>
            <person name="Cichocki N."/>
            <person name="Veneault-Fourrey C."/>
            <person name="LaButti K."/>
            <person name="Lindquist E.A."/>
            <person name="Lipzen A."/>
            <person name="Lundell T."/>
            <person name="Morin E."/>
            <person name="Murat C."/>
            <person name="Sun H."/>
            <person name="Tunlid A."/>
            <person name="Henrissat B."/>
            <person name="Grigoriev I.V."/>
            <person name="Hibbett D.S."/>
            <person name="Martin F."/>
            <person name="Nordberg H.P."/>
            <person name="Cantor M.N."/>
            <person name="Hua S.X."/>
        </authorList>
    </citation>
    <scope>NUCLEOTIDE SEQUENCE [LARGE SCALE GENOMIC DNA]</scope>
    <source>
        <strain evidence="1 2">Ve08.2h10</strain>
    </source>
</reference>
<proteinExistence type="predicted"/>